<feature type="region of interest" description="Disordered" evidence="5">
    <location>
        <begin position="367"/>
        <end position="398"/>
    </location>
</feature>
<feature type="coiled-coil region" evidence="4">
    <location>
        <begin position="723"/>
        <end position="809"/>
    </location>
</feature>
<reference evidence="7" key="2">
    <citation type="submission" date="2017-05" db="UniProtKB">
        <authorList>
            <consortium name="EnsemblMetazoa"/>
        </authorList>
    </citation>
    <scope>IDENTIFICATION</scope>
</reference>
<keyword evidence="8" id="KW-1185">Reference proteome</keyword>
<accession>A0A1X7UB41</accession>
<reference evidence="8" key="1">
    <citation type="journal article" date="2010" name="Nature">
        <title>The Amphimedon queenslandica genome and the evolution of animal complexity.</title>
        <authorList>
            <person name="Srivastava M."/>
            <person name="Simakov O."/>
            <person name="Chapman J."/>
            <person name="Fahey B."/>
            <person name="Gauthier M.E."/>
            <person name="Mitros T."/>
            <person name="Richards G.S."/>
            <person name="Conaco C."/>
            <person name="Dacre M."/>
            <person name="Hellsten U."/>
            <person name="Larroux C."/>
            <person name="Putnam N.H."/>
            <person name="Stanke M."/>
            <person name="Adamska M."/>
            <person name="Darling A."/>
            <person name="Degnan S.M."/>
            <person name="Oakley T.H."/>
            <person name="Plachetzki D.C."/>
            <person name="Zhai Y."/>
            <person name="Adamski M."/>
            <person name="Calcino A."/>
            <person name="Cummins S.F."/>
            <person name="Goodstein D.M."/>
            <person name="Harris C."/>
            <person name="Jackson D.J."/>
            <person name="Leys S.P."/>
            <person name="Shu S."/>
            <person name="Woodcroft B.J."/>
            <person name="Vervoort M."/>
            <person name="Kosik K.S."/>
            <person name="Manning G."/>
            <person name="Degnan B.M."/>
            <person name="Rokhsar D.S."/>
        </authorList>
    </citation>
    <scope>NUCLEOTIDE SEQUENCE [LARGE SCALE GENOMIC DNA]</scope>
</reference>
<sequence length="968" mass="111121">MSSWFSGSSFTSLTDQITSFTKDVLNETTQEIEDPVTELQVAQRQIEQLKEEASQYTTELVRLRKSNEEYRERAEAAEYQVVSNKEQYLKLLQEQEANGEKLKEQLKEMKSDQRKIVMATRSDSNLTSLEQKSGALSLGLVPPHTSTGEGLEWSGADWNEETDFEYLEVSQSKLSQLQSELARVRVECQHWKELAQDRNGNEGGRTGFEDHQAVTANEDVLQQERLRHEHDISALQMLHAQQLQAVNLRHRQEIENLQEIMHQETTVSQVEEEQLPVVKAELSELRLRNKQLMDKLQLNQVITGELKDAIANLKELVHLSLEGQLKNIEEEKRGLTTYITDIHTSFKSHQEIIESLQIKRTQFEEETQSLSNELERMKTKLESEGEGGSNESMLGDKERDTASLSLTGEEELLQQSEEKEGHSIQGNGILKVESEHLNQQLFELRETVKEREEAVGSLSSLLSKREEEMELLVQEREELSRQCTSLAAELSNTRLKIEEKEELLTAKDREIREKDEEIIESKRQSGDLKQAILELEEKLRGTSSASIHEEESRLSTLRQELTKQSEIITQLTQERNGLIHSRDQLLEEHNERIKENEKTHLKEILELQSKLSKCEKDLGRLREHLIEVEGHHTEEALSNKEQEEQLKEQLKLMERELGRVNEQLSQQSLEDHQLQNDLAAVVSERDHLQSSLLETQRERDQSITAMHNLQTVLEHFQKGGNELDELQGLLLKKQEELETANKECQRLLNCQQEKSSTGEDVMAASSVSDHLLLEMKQKDDTIQSLNTEIQSYQLTLKKCRAKIEQLSCDQDTNVDKQLVRNLFLSYISKQDEIKKRDKIVHVLQKVLDIDQSEIEKVLGRKAMWLPNIWPSPPSPLNSLANTPTNEQVSLSKMFVSFLESESTREIQPKSPPLLSTSLHPRPPKHLLTMQAPPTTMPETKKEEEPQSVAVATPQSLETLLEIGNSPKS</sequence>
<dbReference type="OrthoDB" id="425925at2759"/>
<dbReference type="eggNOG" id="ENOG502QRXC">
    <property type="taxonomic scope" value="Eukaryota"/>
</dbReference>
<feature type="coiled-coil region" evidence="4">
    <location>
        <begin position="167"/>
        <end position="194"/>
    </location>
</feature>
<dbReference type="InterPro" id="IPR000237">
    <property type="entry name" value="GRIP_dom"/>
</dbReference>
<gene>
    <name evidence="7" type="primary">109584096</name>
</gene>
<evidence type="ECO:0000256" key="2">
    <source>
        <dbReference type="ARBA" id="ARBA00023034"/>
    </source>
</evidence>
<dbReference type="PROSITE" id="PS50913">
    <property type="entry name" value="GRIP"/>
    <property type="match status" value="1"/>
</dbReference>
<feature type="domain" description="GRIP" evidence="6">
    <location>
        <begin position="809"/>
        <end position="860"/>
    </location>
</feature>
<dbReference type="Gene3D" id="6.10.250.3110">
    <property type="match status" value="1"/>
</dbReference>
<evidence type="ECO:0000313" key="7">
    <source>
        <dbReference type="EnsemblMetazoa" id="Aqu2.1.24883_001"/>
    </source>
</evidence>
<dbReference type="PANTHER" id="PTHR18921:SF2">
    <property type="entry name" value="THYROID RECEPTOR-INTERACTING PROTEIN 11"/>
    <property type="match status" value="1"/>
</dbReference>
<feature type="coiled-coil region" evidence="4">
    <location>
        <begin position="434"/>
        <end position="670"/>
    </location>
</feature>
<dbReference type="EnsemblMetazoa" id="Aqu2.1.24883_001">
    <property type="protein sequence ID" value="Aqu2.1.24883_001"/>
    <property type="gene ID" value="Aqu2.1.24883"/>
</dbReference>
<evidence type="ECO:0000313" key="8">
    <source>
        <dbReference type="Proteomes" id="UP000007879"/>
    </source>
</evidence>
<dbReference type="PANTHER" id="PTHR18921">
    <property type="entry name" value="MYOSIN HEAVY CHAIN - RELATED"/>
    <property type="match status" value="1"/>
</dbReference>
<evidence type="ECO:0000256" key="3">
    <source>
        <dbReference type="ARBA" id="ARBA00023054"/>
    </source>
</evidence>
<dbReference type="EnsemblMetazoa" id="XM_019999684.1">
    <property type="protein sequence ID" value="XP_019855243.1"/>
    <property type="gene ID" value="LOC109584096"/>
</dbReference>
<evidence type="ECO:0000256" key="1">
    <source>
        <dbReference type="ARBA" id="ARBA00004555"/>
    </source>
</evidence>
<dbReference type="InParanoid" id="A0A1X7UB41"/>
<evidence type="ECO:0000256" key="5">
    <source>
        <dbReference type="SAM" id="MobiDB-lite"/>
    </source>
</evidence>
<dbReference type="STRING" id="400682.A0A1X7UB41"/>
<comment type="subcellular location">
    <subcellularLocation>
        <location evidence="1">Golgi apparatus</location>
    </subcellularLocation>
</comment>
<keyword evidence="3 4" id="KW-0175">Coiled coil</keyword>
<dbReference type="GO" id="GO:0005794">
    <property type="term" value="C:Golgi apparatus"/>
    <property type="evidence" value="ECO:0007669"/>
    <property type="project" value="UniProtKB-SubCell"/>
</dbReference>
<protein>
    <recommendedName>
        <fullName evidence="6">GRIP domain-containing protein</fullName>
    </recommendedName>
</protein>
<dbReference type="GO" id="GO:0006888">
    <property type="term" value="P:endoplasmic reticulum to Golgi vesicle-mediated transport"/>
    <property type="evidence" value="ECO:0007669"/>
    <property type="project" value="TreeGrafter"/>
</dbReference>
<dbReference type="GO" id="GO:0031267">
    <property type="term" value="F:small GTPase binding"/>
    <property type="evidence" value="ECO:0007669"/>
    <property type="project" value="TreeGrafter"/>
</dbReference>
<dbReference type="AlphaFoldDB" id="A0A1X7UB41"/>
<keyword evidence="2" id="KW-0333">Golgi apparatus</keyword>
<organism evidence="7">
    <name type="scientific">Amphimedon queenslandica</name>
    <name type="common">Sponge</name>
    <dbReference type="NCBI Taxonomy" id="400682"/>
    <lineage>
        <taxon>Eukaryota</taxon>
        <taxon>Metazoa</taxon>
        <taxon>Porifera</taxon>
        <taxon>Demospongiae</taxon>
        <taxon>Heteroscleromorpha</taxon>
        <taxon>Haplosclerida</taxon>
        <taxon>Niphatidae</taxon>
        <taxon>Amphimedon</taxon>
    </lineage>
</organism>
<dbReference type="Proteomes" id="UP000007879">
    <property type="component" value="Unassembled WGS sequence"/>
</dbReference>
<feature type="coiled-coil region" evidence="4">
    <location>
        <begin position="32"/>
        <end position="112"/>
    </location>
</feature>
<evidence type="ECO:0000256" key="4">
    <source>
        <dbReference type="SAM" id="Coils"/>
    </source>
</evidence>
<name>A0A1X7UB41_AMPQE</name>
<dbReference type="GO" id="GO:0007030">
    <property type="term" value="P:Golgi organization"/>
    <property type="evidence" value="ECO:0007669"/>
    <property type="project" value="TreeGrafter"/>
</dbReference>
<evidence type="ECO:0000259" key="6">
    <source>
        <dbReference type="PROSITE" id="PS50913"/>
    </source>
</evidence>
<proteinExistence type="predicted"/>
<feature type="compositionally biased region" description="Basic and acidic residues" evidence="5">
    <location>
        <begin position="373"/>
        <end position="383"/>
    </location>
</feature>
<feature type="region of interest" description="Disordered" evidence="5">
    <location>
        <begin position="903"/>
        <end position="955"/>
    </location>
</feature>